<evidence type="ECO:0000256" key="14">
    <source>
        <dbReference type="ARBA" id="ARBA00047899"/>
    </source>
</evidence>
<feature type="active site" description="Proton acceptor" evidence="16">
    <location>
        <position position="155"/>
    </location>
</feature>
<keyword evidence="12 21" id="KW-0539">Nucleus</keyword>
<dbReference type="GO" id="GO:0030684">
    <property type="term" value="C:preribosome"/>
    <property type="evidence" value="ECO:0007669"/>
    <property type="project" value="UniProtKB-ARBA"/>
</dbReference>
<evidence type="ECO:0000256" key="22">
    <source>
        <dbReference type="RuleBase" id="RU367134"/>
    </source>
</evidence>
<evidence type="ECO:0000256" key="17">
    <source>
        <dbReference type="PIRSR" id="PIRSR630616-2"/>
    </source>
</evidence>
<keyword evidence="7 22" id="KW-0808">Transferase</keyword>
<dbReference type="Proteomes" id="UP000277928">
    <property type="component" value="Unassembled WGS sequence"/>
</dbReference>
<dbReference type="PROSITE" id="PS00108">
    <property type="entry name" value="PROTEIN_KINASE_ST"/>
    <property type="match status" value="1"/>
</dbReference>
<dbReference type="InterPro" id="IPR030616">
    <property type="entry name" value="Aur-like"/>
</dbReference>
<dbReference type="GO" id="GO:0051321">
    <property type="term" value="P:meiotic cell cycle"/>
    <property type="evidence" value="ECO:0007669"/>
    <property type="project" value="UniProtKB-KW"/>
</dbReference>
<dbReference type="GO" id="GO:0030261">
    <property type="term" value="P:chromosome condensation"/>
    <property type="evidence" value="ECO:0007669"/>
    <property type="project" value="UniProtKB-ARBA"/>
</dbReference>
<keyword evidence="11" id="KW-0156">Chromatin regulator</keyword>
<feature type="cross-link" description="Glycyl lysine isopeptide (Lys-Gly) (interchain with G-Cter in SUMO2)" evidence="18">
    <location>
        <position position="157"/>
    </location>
</feature>
<dbReference type="Pfam" id="PF17777">
    <property type="entry name" value="RL10P_insert"/>
    <property type="match status" value="1"/>
</dbReference>
<evidence type="ECO:0000256" key="4">
    <source>
        <dbReference type="ARBA" id="ARBA00011117"/>
    </source>
</evidence>
<dbReference type="SMART" id="SM00220">
    <property type="entry name" value="S_TKc"/>
    <property type="match status" value="1"/>
</dbReference>
<feature type="binding site" evidence="17">
    <location>
        <begin position="110"/>
        <end position="112"/>
    </location>
    <ligand>
        <name>ATP</name>
        <dbReference type="ChEBI" id="CHEBI:30616"/>
    </ligand>
</feature>
<dbReference type="FunFam" id="3.30.70.1730:FF:000005">
    <property type="entry name" value="Ribosome assembly factor mrt4"/>
    <property type="match status" value="1"/>
</dbReference>
<evidence type="ECO:0000256" key="8">
    <source>
        <dbReference type="ARBA" id="ARBA00022741"/>
    </source>
</evidence>
<evidence type="ECO:0000256" key="10">
    <source>
        <dbReference type="ARBA" id="ARBA00022840"/>
    </source>
</evidence>
<keyword evidence="6 20" id="KW-0723">Serine/threonine-protein kinase</keyword>
<organism evidence="24 25">
    <name type="scientific">Litomosoides sigmodontis</name>
    <name type="common">Filarial nematode worm</name>
    <dbReference type="NCBI Taxonomy" id="42156"/>
    <lineage>
        <taxon>Eukaryota</taxon>
        <taxon>Metazoa</taxon>
        <taxon>Ecdysozoa</taxon>
        <taxon>Nematoda</taxon>
        <taxon>Chromadorea</taxon>
        <taxon>Rhabditida</taxon>
        <taxon>Spirurina</taxon>
        <taxon>Spiruromorpha</taxon>
        <taxon>Filarioidea</taxon>
        <taxon>Onchocercidae</taxon>
        <taxon>Litomosoides</taxon>
    </lineage>
</organism>
<comment type="catalytic activity">
    <reaction evidence="15 22">
        <text>L-seryl-[protein] + ATP = O-phospho-L-seryl-[protein] + ADP + H(+)</text>
        <dbReference type="Rhea" id="RHEA:17989"/>
        <dbReference type="Rhea" id="RHEA-COMP:9863"/>
        <dbReference type="Rhea" id="RHEA-COMP:11604"/>
        <dbReference type="ChEBI" id="CHEBI:15378"/>
        <dbReference type="ChEBI" id="CHEBI:29999"/>
        <dbReference type="ChEBI" id="CHEBI:30616"/>
        <dbReference type="ChEBI" id="CHEBI:83421"/>
        <dbReference type="ChEBI" id="CHEBI:456216"/>
        <dbReference type="EC" id="2.7.11.1"/>
    </reaction>
</comment>
<feature type="binding site" evidence="17 19">
    <location>
        <position position="61"/>
    </location>
    <ligand>
        <name>ATP</name>
        <dbReference type="ChEBI" id="CHEBI:30616"/>
    </ligand>
</feature>
<dbReference type="GO" id="GO:0005730">
    <property type="term" value="C:nucleolus"/>
    <property type="evidence" value="ECO:0007669"/>
    <property type="project" value="UniProtKB-SubCell"/>
</dbReference>
<evidence type="ECO:0000256" key="7">
    <source>
        <dbReference type="ARBA" id="ARBA00022679"/>
    </source>
</evidence>
<dbReference type="EC" id="2.7.11.1" evidence="22"/>
<feature type="binding site" evidence="17">
    <location>
        <begin position="159"/>
        <end position="160"/>
    </location>
    <ligand>
        <name>ATP</name>
        <dbReference type="ChEBI" id="CHEBI:30616"/>
    </ligand>
</feature>
<feature type="binding site" evidence="17">
    <location>
        <position position="42"/>
    </location>
    <ligand>
        <name>ATP</name>
        <dbReference type="ChEBI" id="CHEBI:30616"/>
    </ligand>
</feature>
<dbReference type="FunFam" id="3.90.105.20:FF:000003">
    <property type="entry name" value="Ribosome assembly factor mrt4"/>
    <property type="match status" value="1"/>
</dbReference>
<proteinExistence type="inferred from homology"/>
<evidence type="ECO:0000256" key="6">
    <source>
        <dbReference type="ARBA" id="ARBA00022527"/>
    </source>
</evidence>
<dbReference type="AlphaFoldDB" id="A0A3P6UQF9"/>
<dbReference type="GO" id="GO:0005737">
    <property type="term" value="C:cytoplasm"/>
    <property type="evidence" value="ECO:0007669"/>
    <property type="project" value="UniProtKB-SubCell"/>
</dbReference>
<reference evidence="24 25" key="1">
    <citation type="submission" date="2018-08" db="EMBL/GenBank/DDBJ databases">
        <authorList>
            <person name="Laetsch R D."/>
            <person name="Stevens L."/>
            <person name="Kumar S."/>
            <person name="Blaxter L. M."/>
        </authorList>
    </citation>
    <scope>NUCLEOTIDE SEQUENCE [LARGE SCALE GENOMIC DNA]</scope>
</reference>
<keyword evidence="9 22" id="KW-0418">Kinase</keyword>
<comment type="similarity">
    <text evidence="22">Belongs to the protein kinase superfamily. Ser/Thr protein kinase family. Aurora subfamily.</text>
</comment>
<dbReference type="CDD" id="cd14007">
    <property type="entry name" value="STKc_Aurora"/>
    <property type="match status" value="1"/>
</dbReference>
<dbReference type="InterPro" id="IPR008271">
    <property type="entry name" value="Ser/Thr_kinase_AS"/>
</dbReference>
<dbReference type="GO" id="GO:0030496">
    <property type="term" value="C:midbody"/>
    <property type="evidence" value="ECO:0007669"/>
    <property type="project" value="UniProtKB-SubCell"/>
</dbReference>
<evidence type="ECO:0000313" key="24">
    <source>
        <dbReference type="EMBL" id="VDK79641.1"/>
    </source>
</evidence>
<evidence type="ECO:0000256" key="16">
    <source>
        <dbReference type="PIRSR" id="PIRSR630616-1"/>
    </source>
</evidence>
<name>A0A3P6UQF9_LITSI</name>
<dbReference type="OMA" id="NSSHYIC"/>
<dbReference type="GO" id="GO:0032506">
    <property type="term" value="P:cytokinetic process"/>
    <property type="evidence" value="ECO:0007669"/>
    <property type="project" value="UniProtKB-ARBA"/>
</dbReference>
<dbReference type="SUPFAM" id="SSF56112">
    <property type="entry name" value="Protein kinase-like (PK-like)"/>
    <property type="match status" value="1"/>
</dbReference>
<dbReference type="InterPro" id="IPR040637">
    <property type="entry name" value="Ribosomal_uL10-like_insert"/>
</dbReference>
<dbReference type="PROSITE" id="PS50011">
    <property type="entry name" value="PROTEIN_KINASE_DOM"/>
    <property type="match status" value="1"/>
</dbReference>
<dbReference type="InterPro" id="IPR001790">
    <property type="entry name" value="Ribosomal_uL10"/>
</dbReference>
<dbReference type="GO" id="GO:0000027">
    <property type="term" value="P:ribosomal large subunit assembly"/>
    <property type="evidence" value="ECO:0007669"/>
    <property type="project" value="InterPro"/>
</dbReference>
<comment type="catalytic activity">
    <reaction evidence="14 22">
        <text>L-threonyl-[protein] + ATP = O-phospho-L-threonyl-[protein] + ADP + H(+)</text>
        <dbReference type="Rhea" id="RHEA:46608"/>
        <dbReference type="Rhea" id="RHEA-COMP:11060"/>
        <dbReference type="Rhea" id="RHEA-COMP:11605"/>
        <dbReference type="ChEBI" id="CHEBI:15378"/>
        <dbReference type="ChEBI" id="CHEBI:30013"/>
        <dbReference type="ChEBI" id="CHEBI:30616"/>
        <dbReference type="ChEBI" id="CHEBI:61977"/>
        <dbReference type="ChEBI" id="CHEBI:456216"/>
        <dbReference type="EC" id="2.7.11.1"/>
    </reaction>
</comment>
<dbReference type="InterPro" id="IPR033867">
    <property type="entry name" value="Mrt4"/>
</dbReference>
<keyword evidence="25" id="KW-1185">Reference proteome</keyword>
<dbReference type="InterPro" id="IPR000719">
    <property type="entry name" value="Prot_kinase_dom"/>
</dbReference>
<evidence type="ECO:0000256" key="3">
    <source>
        <dbReference type="ARBA" id="ARBA00008889"/>
    </source>
</evidence>
<evidence type="ECO:0000256" key="5">
    <source>
        <dbReference type="ARBA" id="ARBA00022490"/>
    </source>
</evidence>
<dbReference type="FunFam" id="3.30.200.20:FF:000042">
    <property type="entry name" value="Aurora kinase A"/>
    <property type="match status" value="1"/>
</dbReference>
<evidence type="ECO:0000313" key="25">
    <source>
        <dbReference type="Proteomes" id="UP000277928"/>
    </source>
</evidence>
<dbReference type="OrthoDB" id="377346at2759"/>
<evidence type="ECO:0000259" key="23">
    <source>
        <dbReference type="PROSITE" id="PS50011"/>
    </source>
</evidence>
<feature type="binding site" evidence="17">
    <location>
        <position position="173"/>
    </location>
    <ligand>
        <name>ATP</name>
        <dbReference type="ChEBI" id="CHEBI:30616"/>
    </ligand>
</feature>
<dbReference type="STRING" id="42156.A0A3P6UQF9"/>
<accession>A0A3P6UQF9</accession>
<dbReference type="Gene3D" id="3.30.200.20">
    <property type="entry name" value="Phosphorylase Kinase, domain 1"/>
    <property type="match status" value="1"/>
</dbReference>
<dbReference type="Pfam" id="PF00069">
    <property type="entry name" value="Pkinase"/>
    <property type="match status" value="1"/>
</dbReference>
<evidence type="ECO:0000256" key="11">
    <source>
        <dbReference type="ARBA" id="ARBA00022853"/>
    </source>
</evidence>
<dbReference type="Gene3D" id="1.10.510.10">
    <property type="entry name" value="Transferase(Phosphotransferase) domain 1"/>
    <property type="match status" value="1"/>
</dbReference>
<dbReference type="GO" id="GO:0005524">
    <property type="term" value="F:ATP binding"/>
    <property type="evidence" value="ECO:0007669"/>
    <property type="project" value="UniProtKB-UniRule"/>
</dbReference>
<dbReference type="Pfam" id="PF00466">
    <property type="entry name" value="Ribosomal_L10"/>
    <property type="match status" value="1"/>
</dbReference>
<comment type="subcellular location">
    <subcellularLocation>
        <location evidence="21">Cytoplasm</location>
    </subcellularLocation>
    <subcellularLocation>
        <location evidence="21">Nucleus</location>
        <location evidence="21">Nucleolus</location>
    </subcellularLocation>
    <subcellularLocation>
        <location evidence="2">Midbody</location>
    </subcellularLocation>
</comment>
<dbReference type="Gene3D" id="3.30.70.1730">
    <property type="match status" value="1"/>
</dbReference>
<dbReference type="Gene3D" id="3.90.105.20">
    <property type="match status" value="1"/>
</dbReference>
<sequence>MDDKKQSSDGSAEKVVSTNARPKTREWTLNDFEIGRPLGRGKFGNVYLAREIESKFVVALKVVYKSQLGPNNLKRQLQREIEIQYHLRHPNILRLYGYFHDKDRVYLVLEFAQRGSLFQRLQEVKTFPPELAAKYMYQLASAMEYCQQKKVLHRDLKPENVLISANGDLKISDFGWSVHEPSSKRTTVCGTLDYLAPEMVPNGTHDSMVDNWSLGVMLYEFLVGKPAFEAKTYQDTFDNIRKCRYTFPPEVPDGARDLISKRYYLLYDGRGAHPIILPPCDECLVYTDFIVSLTRVKKKTKEWKIKLVDEIRKCVDAYENLFVFGIENMRSTKFTEIRQKYKNNSRFFYGKNNVMSIALGKTPSTEYAVGLNKISGLLKGECGLMFTNNDRKTVEKYFDELHVSDFARCGQTAVSTIELCEGPLMQFPFSLEPQLRKLGLPTKLEKGVVTLTSHYVVCRNGDKLTADQCKLLKFLGCKTSLFHVKLYAHWSKHEGFTCTV</sequence>
<dbReference type="EMBL" id="UYRX01000302">
    <property type="protein sequence ID" value="VDK79641.1"/>
    <property type="molecule type" value="Genomic_DNA"/>
</dbReference>
<evidence type="ECO:0000256" key="19">
    <source>
        <dbReference type="PROSITE-ProRule" id="PRU10141"/>
    </source>
</evidence>
<dbReference type="InterPro" id="IPR043141">
    <property type="entry name" value="Ribosomal_uL10-like_sf"/>
</dbReference>
<evidence type="ECO:0000256" key="1">
    <source>
        <dbReference type="ARBA" id="ARBA00004046"/>
    </source>
</evidence>
<evidence type="ECO:0000256" key="18">
    <source>
        <dbReference type="PIRSR" id="PIRSR630616-3"/>
    </source>
</evidence>
<evidence type="ECO:0000256" key="2">
    <source>
        <dbReference type="ARBA" id="ARBA00004214"/>
    </source>
</evidence>
<evidence type="ECO:0000256" key="21">
    <source>
        <dbReference type="RuleBase" id="RU364039"/>
    </source>
</evidence>
<evidence type="ECO:0000256" key="13">
    <source>
        <dbReference type="ARBA" id="ARBA00023254"/>
    </source>
</evidence>
<gene>
    <name evidence="24" type="ORF">NLS_LOCUS4599</name>
</gene>
<keyword evidence="8 17" id="KW-0547">Nucleotide-binding</keyword>
<keyword evidence="5 21" id="KW-0963">Cytoplasm</keyword>
<dbReference type="GO" id="GO:0006325">
    <property type="term" value="P:chromatin organization"/>
    <property type="evidence" value="ECO:0007669"/>
    <property type="project" value="UniProtKB-KW"/>
</dbReference>
<dbReference type="GO" id="GO:0004674">
    <property type="term" value="F:protein serine/threonine kinase activity"/>
    <property type="evidence" value="ECO:0007669"/>
    <property type="project" value="UniProtKB-KW"/>
</dbReference>
<comment type="function">
    <text evidence="1 21">Component of the ribosome assembly machinery. Nuclear paralog of the ribosomal protein P0, it binds pre-60S subunits at an early stage of assembly in the nucleolus, and is replaced by P0 in cytoplasmic pre-60S subunits and mature 80S ribosomes.</text>
</comment>
<dbReference type="PROSITE" id="PS00107">
    <property type="entry name" value="PROTEIN_KINASE_ATP"/>
    <property type="match status" value="1"/>
</dbReference>
<dbReference type="InterPro" id="IPR043164">
    <property type="entry name" value="Ribosomal_uL10-like_insert_sf"/>
</dbReference>
<dbReference type="PANTHER" id="PTHR24350">
    <property type="entry name" value="SERINE/THREONINE-PROTEIN KINASE IAL-RELATED"/>
    <property type="match status" value="1"/>
</dbReference>
<evidence type="ECO:0000256" key="15">
    <source>
        <dbReference type="ARBA" id="ARBA00048679"/>
    </source>
</evidence>
<evidence type="ECO:0000256" key="9">
    <source>
        <dbReference type="ARBA" id="ARBA00022777"/>
    </source>
</evidence>
<evidence type="ECO:0000256" key="20">
    <source>
        <dbReference type="RuleBase" id="RU000304"/>
    </source>
</evidence>
<dbReference type="FunFam" id="1.10.510.10:FF:000235">
    <property type="entry name" value="Serine/threonine-protein kinase ark1"/>
    <property type="match status" value="1"/>
</dbReference>
<comment type="similarity">
    <text evidence="3 21">Belongs to the universal ribosomal protein uL10 family.</text>
</comment>
<comment type="subunit">
    <text evidence="4 21">Associates with the pre-60S ribosomal particle.</text>
</comment>
<dbReference type="SUPFAM" id="SSF160369">
    <property type="entry name" value="Ribosomal protein L10-like"/>
    <property type="match status" value="1"/>
</dbReference>
<evidence type="ECO:0000256" key="12">
    <source>
        <dbReference type="ARBA" id="ARBA00023242"/>
    </source>
</evidence>
<feature type="domain" description="Protein kinase" evidence="23">
    <location>
        <begin position="32"/>
        <end position="290"/>
    </location>
</feature>
<dbReference type="CDD" id="cd05796">
    <property type="entry name" value="Ribosomal_P0_like"/>
    <property type="match status" value="1"/>
</dbReference>
<dbReference type="InterPro" id="IPR017441">
    <property type="entry name" value="Protein_kinase_ATP_BS"/>
</dbReference>
<dbReference type="InterPro" id="IPR011009">
    <property type="entry name" value="Kinase-like_dom_sf"/>
</dbReference>
<protein>
    <recommendedName>
        <fullName evidence="21 22">Multifunctional fusion protein</fullName>
    </recommendedName>
    <domain>
        <recommendedName>
            <fullName evidence="22">Aurora kinase</fullName>
            <ecNumber evidence="22">2.7.11.1</ecNumber>
        </recommendedName>
    </domain>
    <domain>
        <recommendedName>
            <fullName evidence="21">Ribosome assembly factor mrt4</fullName>
        </recommendedName>
    </domain>
</protein>
<keyword evidence="13" id="KW-0469">Meiosis</keyword>
<keyword evidence="10 17" id="KW-0067">ATP-binding</keyword>
<dbReference type="GO" id="GO:0000070">
    <property type="term" value="P:mitotic sister chromatid segregation"/>
    <property type="evidence" value="ECO:0007669"/>
    <property type="project" value="UniProtKB-ARBA"/>
</dbReference>
<keyword evidence="21" id="KW-0690">Ribosome biogenesis</keyword>